<dbReference type="AlphaFoldDB" id="A0AAW6TB00"/>
<comment type="caution">
    <text evidence="1">The sequence shown here is derived from an EMBL/GenBank/DDBJ whole genome shotgun (WGS) entry which is preliminary data.</text>
</comment>
<organism evidence="1 2">
    <name type="scientific">Ruicaihuangia caeni</name>
    <dbReference type="NCBI Taxonomy" id="3042517"/>
    <lineage>
        <taxon>Bacteria</taxon>
        <taxon>Bacillati</taxon>
        <taxon>Actinomycetota</taxon>
        <taxon>Actinomycetes</taxon>
        <taxon>Micrococcales</taxon>
        <taxon>Microbacteriaceae</taxon>
        <taxon>Ruicaihuangia</taxon>
    </lineage>
</organism>
<proteinExistence type="predicted"/>
<name>A0AAW6TB00_9MICO</name>
<dbReference type="Proteomes" id="UP001321506">
    <property type="component" value="Unassembled WGS sequence"/>
</dbReference>
<dbReference type="Pfam" id="PF11662">
    <property type="entry name" value="DUF3263"/>
    <property type="match status" value="1"/>
</dbReference>
<reference evidence="1 2" key="1">
    <citation type="submission" date="2023-04" db="EMBL/GenBank/DDBJ databases">
        <title>Klugiella caeni sp. nov. isolated from the sludge of biochemical tank.</title>
        <authorList>
            <person name="Geng K."/>
        </authorList>
    </citation>
    <scope>NUCLEOTIDE SEQUENCE [LARGE SCALE GENOMIC DNA]</scope>
    <source>
        <strain evidence="1 2">YN-L-19</strain>
    </source>
</reference>
<dbReference type="EMBL" id="JASATX010000002">
    <property type="protein sequence ID" value="MDI2098757.1"/>
    <property type="molecule type" value="Genomic_DNA"/>
</dbReference>
<accession>A0AAW6TB00</accession>
<evidence type="ECO:0000313" key="2">
    <source>
        <dbReference type="Proteomes" id="UP001321506"/>
    </source>
</evidence>
<dbReference type="InterPro" id="IPR021678">
    <property type="entry name" value="DUF3263"/>
</dbReference>
<keyword evidence="2" id="KW-1185">Reference proteome</keyword>
<protein>
    <submittedName>
        <fullName evidence="1">DUF3263 domain-containing protein</fullName>
    </submittedName>
</protein>
<sequence>MLPLHERVLRFEAVPRISAGSKDAAIREEFGFSPARYYQVLNSLIDEPAAVRFDPQLVGRLHRARERRLRAHAERRLG</sequence>
<gene>
    <name evidence="1" type="ORF">QF206_07235</name>
</gene>
<evidence type="ECO:0000313" key="1">
    <source>
        <dbReference type="EMBL" id="MDI2098757.1"/>
    </source>
</evidence>